<evidence type="ECO:0000313" key="4">
    <source>
        <dbReference type="Proteomes" id="UP000002312"/>
    </source>
</evidence>
<dbReference type="PANTHER" id="PTHR10948">
    <property type="entry name" value="TRANSPOSASE"/>
    <property type="match status" value="1"/>
</dbReference>
<dbReference type="PANTHER" id="PTHR10948:SF23">
    <property type="entry name" value="TRANSPOSASE INSI FOR INSERTION SEQUENCE ELEMENT IS30A-RELATED"/>
    <property type="match status" value="1"/>
</dbReference>
<dbReference type="PATRIC" id="fig|702459.3.peg.808"/>
<dbReference type="InterPro" id="IPR053392">
    <property type="entry name" value="Transposase_IS30-like"/>
</dbReference>
<dbReference type="GO" id="GO:0006310">
    <property type="term" value="P:DNA recombination"/>
    <property type="evidence" value="ECO:0007669"/>
    <property type="project" value="UniProtKB-KW"/>
</dbReference>
<sequence>MGEVYSHLSEEERQVIQIEIGNGAGIRAIGAMIGRSPSTVSREIKRNTWFPSNESESYRPYRPRRLKTGPWMSRYYIAGPARRKAARRCAKARKPHRLSPDRLWAWVAERLGCGWSPPPVSGRLRVLFPGDDAMRVCPETVYRWIHSSKPRRERRARCLPRGHRRRRKHAGRRVSRFPIPGRVSIAGRPPEADARSGFGHWEADSVIGMGCDLHTEVERRTRFLMARVIPDKTAERSVGARLAMFAPLPAAARLSVTHGNGTGFARHARLRDEPGMATCFADPYSSWQRGGNENRNGMIRRYLPKRTIIEPGMARELQEIVDETDNRPMRALGYRTPAEAFADELPDLQL</sequence>
<dbReference type="GO" id="GO:0032196">
    <property type="term" value="P:transposition"/>
    <property type="evidence" value="ECO:0007669"/>
    <property type="project" value="TreeGrafter"/>
</dbReference>
<dbReference type="GO" id="GO:0004803">
    <property type="term" value="F:transposase activity"/>
    <property type="evidence" value="ECO:0007669"/>
    <property type="project" value="TreeGrafter"/>
</dbReference>
<dbReference type="HOGENOM" id="CLU_035706_0_1_11"/>
<dbReference type="GO" id="GO:0005829">
    <property type="term" value="C:cytosol"/>
    <property type="evidence" value="ECO:0007669"/>
    <property type="project" value="TreeGrafter"/>
</dbReference>
<dbReference type="InterPro" id="IPR025246">
    <property type="entry name" value="IS30-like_HTH"/>
</dbReference>
<dbReference type="RefSeq" id="WP_013389795.1">
    <property type="nucleotide sequence ID" value="NC_014638.1"/>
</dbReference>
<dbReference type="KEGG" id="bbp:BBPR_0778"/>
<dbReference type="Pfam" id="PF13936">
    <property type="entry name" value="HTH_38"/>
    <property type="match status" value="1"/>
</dbReference>
<protein>
    <submittedName>
        <fullName evidence="3">IS30 family transposase</fullName>
    </submittedName>
</protein>
<dbReference type="InterPro" id="IPR001584">
    <property type="entry name" value="Integrase_cat-core"/>
</dbReference>
<evidence type="ECO:0000256" key="1">
    <source>
        <dbReference type="ARBA" id="ARBA00023172"/>
    </source>
</evidence>
<proteinExistence type="predicted"/>
<gene>
    <name evidence="3" type="ordered locus">BBPR_0778</name>
</gene>
<dbReference type="OrthoDB" id="9803231at2"/>
<dbReference type="GO" id="GO:0003676">
    <property type="term" value="F:nucleic acid binding"/>
    <property type="evidence" value="ECO:0007669"/>
    <property type="project" value="InterPro"/>
</dbReference>
<evidence type="ECO:0000259" key="2">
    <source>
        <dbReference type="PROSITE" id="PS50994"/>
    </source>
</evidence>
<dbReference type="SUPFAM" id="SSF53098">
    <property type="entry name" value="Ribonuclease H-like"/>
    <property type="match status" value="1"/>
</dbReference>
<reference evidence="3 4" key="1">
    <citation type="journal article" date="2010" name="Proc. Natl. Acad. Sci. U.S.A.">
        <title>Genome analysis of Bifidobacterium bifidum PRL2010 reveals metabolic pathways for host-derived glycan foraging.</title>
        <authorList>
            <person name="Turroni F."/>
            <person name="Bottacini F."/>
            <person name="Foroni E."/>
            <person name="Mulder I."/>
            <person name="Kim J.H."/>
            <person name="Zomer A."/>
            <person name="Sanchez B."/>
            <person name="Bidossi A."/>
            <person name="Ferrarini A."/>
            <person name="Giubellini V."/>
            <person name="Delledonne M."/>
            <person name="Henrissat B."/>
            <person name="Coutinho P."/>
            <person name="Oggioni M."/>
            <person name="Fitzgerald G.F."/>
            <person name="Mills D."/>
            <person name="Margolles A."/>
            <person name="Kelly D."/>
            <person name="van Sinderen D."/>
            <person name="Ventura M."/>
        </authorList>
    </citation>
    <scope>NUCLEOTIDE SEQUENCE [LARGE SCALE GENOMIC DNA]</scope>
    <source>
        <strain evidence="3 4">PRL2010</strain>
    </source>
</reference>
<evidence type="ECO:0000313" key="3">
    <source>
        <dbReference type="EMBL" id="ADP35860.1"/>
    </source>
</evidence>
<keyword evidence="1" id="KW-0233">DNA recombination</keyword>
<dbReference type="Gene3D" id="3.30.420.10">
    <property type="entry name" value="Ribonuclease H-like superfamily/Ribonuclease H"/>
    <property type="match status" value="1"/>
</dbReference>
<dbReference type="InterPro" id="IPR051917">
    <property type="entry name" value="Transposase-Integrase"/>
</dbReference>
<dbReference type="GO" id="GO:0015074">
    <property type="term" value="P:DNA integration"/>
    <property type="evidence" value="ECO:0007669"/>
    <property type="project" value="InterPro"/>
</dbReference>
<dbReference type="Proteomes" id="UP000002312">
    <property type="component" value="Chromosome"/>
</dbReference>
<dbReference type="InterPro" id="IPR036397">
    <property type="entry name" value="RNaseH_sf"/>
</dbReference>
<dbReference type="InterPro" id="IPR012337">
    <property type="entry name" value="RNaseH-like_sf"/>
</dbReference>
<dbReference type="NCBIfam" id="NF033563">
    <property type="entry name" value="transpos_IS30"/>
    <property type="match status" value="1"/>
</dbReference>
<dbReference type="EMBL" id="CP001840">
    <property type="protein sequence ID" value="ADP35860.1"/>
    <property type="molecule type" value="Genomic_DNA"/>
</dbReference>
<organism evidence="3 4">
    <name type="scientific">Bifidobacterium bifidum (strain PRL2010)</name>
    <dbReference type="NCBI Taxonomy" id="702459"/>
    <lineage>
        <taxon>Bacteria</taxon>
        <taxon>Bacillati</taxon>
        <taxon>Actinomycetota</taxon>
        <taxon>Actinomycetes</taxon>
        <taxon>Bifidobacteriales</taxon>
        <taxon>Bifidobacteriaceae</taxon>
        <taxon>Bifidobacterium</taxon>
    </lineage>
</organism>
<dbReference type="eggNOG" id="COG2826">
    <property type="taxonomic scope" value="Bacteria"/>
</dbReference>
<name>A0A0H3EC86_BIFBP</name>
<feature type="domain" description="Integrase catalytic" evidence="2">
    <location>
        <begin position="185"/>
        <end position="345"/>
    </location>
</feature>
<accession>A0A0H3EC86</accession>
<dbReference type="AlphaFoldDB" id="A0A0H3EC86"/>
<dbReference type="PROSITE" id="PS50994">
    <property type="entry name" value="INTEGRASE"/>
    <property type="match status" value="1"/>
</dbReference>